<dbReference type="PANTHER" id="PTHR40980">
    <property type="entry name" value="PLUG DOMAIN-CONTAINING PROTEIN"/>
    <property type="match status" value="1"/>
</dbReference>
<keyword evidence="15" id="KW-1185">Reference proteome</keyword>
<dbReference type="InterPro" id="IPR012910">
    <property type="entry name" value="Plug_dom"/>
</dbReference>
<comment type="subcellular location">
    <subcellularLocation>
        <location evidence="1 8">Cell outer membrane</location>
        <topology evidence="1 8">Multi-pass membrane protein</topology>
    </subcellularLocation>
</comment>
<dbReference type="InterPro" id="IPR000531">
    <property type="entry name" value="Beta-barrel_TonB"/>
</dbReference>
<comment type="similarity">
    <text evidence="8 9">Belongs to the TonB-dependent receptor family.</text>
</comment>
<sequence>MKPNLELSKLAIAVAAIVSTSAALAQQSTDPASATAENLITEEVVVRGIRGSLAGAIDQKRNADSLVEVIIAEDIGKLPDQNLAEVLENITGVQITRTAGVGTGVQIRGTNANQVLFNGVATAGSGSGRSGIDFEDVNPAIISAVEVIKSPEAKTIEGSVGGTVNLKTIRPLDLSEQLASIQLQAEDSSLSEEGFQPRFSGAYGNSWDTGIGEIGFVITGSYTEQESVSFRPRTDRDNRSSPPGADPAEFLGIQFLVQEQENFDYETTNLATTFEWKPSDRLKLSFDAIINEQERSQDSYRLQASGVSAFRNVSIPTAFETVDFGVGPGVFPAALQGTIEPDLALDDDDPNLRYSTDTGSRVTDSQVFSLAGEYTGDRWVARAEIARTSSDTTNPNLSTTLNFINPNCPLDGTSNDNCVPFQYDLSGGTLAWGINPNSPFAPSAADLVNPANVVLDQVIVGNNSTENEDNAVRFDFTYNFDWKALSSVDLGVRYNESSSVFNNIQDRIGGFSRMVDSPNGLLFEELLVRGPDNYGDADSRTLFISDFLLVDPDRSFSDPEGVIEILQNAVIEHDPESPDILDLQSDQNQFYDVSEETTALYAQANFEFGIFRGNLGFRYIETDIDSVAFGPEDANGMRQLQSTKGSYDFILPRLNIAAEVADGVIVRLGYGSDIRRPDFNDLNTAFTFDNQENTAVALGNPGLEPEEVDSFDISAEWYFAEAALASVGYFRKERTNIFGQDFEGAALLPSDTTPGGLARETDPTCPGGGIYNPTVIPNVLGDPDTTGLCVDFTRPGNDAETTKVDGIELQLQYSLADFEDRIGWASGFGVIANYTKQEFSGGSAEDCTSGRGEQVLGEVCLPRGLLDFSEDAYNFTLFYEKYGISARMRYTWREGFRTQDFGGGANTSGSSTFSFPVNTLDRGQLNANVSYAVNDNLSFVLQGVNLTEERIDQRCVSETGPLCFVGLPDRRIVIGASYRFN</sequence>
<name>A0ABZ0HYD7_9GAMM</name>
<dbReference type="PANTHER" id="PTHR40980:SF3">
    <property type="entry name" value="TONB-DEPENDENT RECEPTOR-LIKE BETA-BARREL DOMAIN-CONTAINING PROTEIN"/>
    <property type="match status" value="1"/>
</dbReference>
<feature type="chain" id="PRO_5045741475" evidence="11">
    <location>
        <begin position="26"/>
        <end position="981"/>
    </location>
</feature>
<evidence type="ECO:0000256" key="11">
    <source>
        <dbReference type="SAM" id="SignalP"/>
    </source>
</evidence>
<feature type="signal peptide" evidence="11">
    <location>
        <begin position="1"/>
        <end position="25"/>
    </location>
</feature>
<keyword evidence="7 8" id="KW-0998">Cell outer membrane</keyword>
<dbReference type="InterPro" id="IPR037066">
    <property type="entry name" value="Plug_dom_sf"/>
</dbReference>
<evidence type="ECO:0000313" key="15">
    <source>
        <dbReference type="Proteomes" id="UP001626537"/>
    </source>
</evidence>
<dbReference type="Pfam" id="PF07715">
    <property type="entry name" value="Plug"/>
    <property type="match status" value="1"/>
</dbReference>
<organism evidence="14 15">
    <name type="scientific">Congregibacter variabilis</name>
    <dbReference type="NCBI Taxonomy" id="3081200"/>
    <lineage>
        <taxon>Bacteria</taxon>
        <taxon>Pseudomonadati</taxon>
        <taxon>Pseudomonadota</taxon>
        <taxon>Gammaproteobacteria</taxon>
        <taxon>Cellvibrionales</taxon>
        <taxon>Halieaceae</taxon>
        <taxon>Congregibacter</taxon>
    </lineage>
</organism>
<feature type="domain" description="TonB-dependent receptor plug" evidence="13">
    <location>
        <begin position="60"/>
        <end position="162"/>
    </location>
</feature>
<evidence type="ECO:0000256" key="4">
    <source>
        <dbReference type="ARBA" id="ARBA00022692"/>
    </source>
</evidence>
<evidence type="ECO:0000256" key="2">
    <source>
        <dbReference type="ARBA" id="ARBA00022448"/>
    </source>
</evidence>
<feature type="region of interest" description="Disordered" evidence="10">
    <location>
        <begin position="227"/>
        <end position="246"/>
    </location>
</feature>
<dbReference type="EMBL" id="CP136864">
    <property type="protein sequence ID" value="WOJ92242.1"/>
    <property type="molecule type" value="Genomic_DNA"/>
</dbReference>
<accession>A0ABZ0HYD7</accession>
<dbReference type="InterPro" id="IPR010104">
    <property type="entry name" value="TonB_rcpt_bac"/>
</dbReference>
<dbReference type="NCBIfam" id="TIGR01782">
    <property type="entry name" value="TonB-Xanth-Caul"/>
    <property type="match status" value="1"/>
</dbReference>
<keyword evidence="14" id="KW-0675">Receptor</keyword>
<evidence type="ECO:0000259" key="12">
    <source>
        <dbReference type="Pfam" id="PF00593"/>
    </source>
</evidence>
<dbReference type="Pfam" id="PF00593">
    <property type="entry name" value="TonB_dep_Rec_b-barrel"/>
    <property type="match status" value="1"/>
</dbReference>
<gene>
    <name evidence="14" type="ORF">R0135_10630</name>
</gene>
<evidence type="ECO:0000256" key="10">
    <source>
        <dbReference type="SAM" id="MobiDB-lite"/>
    </source>
</evidence>
<evidence type="ECO:0000256" key="5">
    <source>
        <dbReference type="ARBA" id="ARBA00023077"/>
    </source>
</evidence>
<feature type="domain" description="TonB-dependent receptor-like beta-barrel" evidence="12">
    <location>
        <begin position="421"/>
        <end position="946"/>
    </location>
</feature>
<keyword evidence="6 8" id="KW-0472">Membrane</keyword>
<evidence type="ECO:0000256" key="7">
    <source>
        <dbReference type="ARBA" id="ARBA00023237"/>
    </source>
</evidence>
<evidence type="ECO:0000259" key="13">
    <source>
        <dbReference type="Pfam" id="PF07715"/>
    </source>
</evidence>
<evidence type="ECO:0000256" key="8">
    <source>
        <dbReference type="PROSITE-ProRule" id="PRU01360"/>
    </source>
</evidence>
<keyword evidence="11" id="KW-0732">Signal</keyword>
<protein>
    <submittedName>
        <fullName evidence="14">TonB-dependent receptor</fullName>
    </submittedName>
</protein>
<evidence type="ECO:0000256" key="1">
    <source>
        <dbReference type="ARBA" id="ARBA00004571"/>
    </source>
</evidence>
<keyword evidence="2 8" id="KW-0813">Transport</keyword>
<evidence type="ECO:0000256" key="3">
    <source>
        <dbReference type="ARBA" id="ARBA00022452"/>
    </source>
</evidence>
<dbReference type="RefSeq" id="WP_407346824.1">
    <property type="nucleotide sequence ID" value="NZ_CP136864.1"/>
</dbReference>
<dbReference type="Proteomes" id="UP001626537">
    <property type="component" value="Chromosome"/>
</dbReference>
<dbReference type="Gene3D" id="2.170.130.10">
    <property type="entry name" value="TonB-dependent receptor, plug domain"/>
    <property type="match status" value="1"/>
</dbReference>
<dbReference type="PROSITE" id="PS52016">
    <property type="entry name" value="TONB_DEPENDENT_REC_3"/>
    <property type="match status" value="1"/>
</dbReference>
<evidence type="ECO:0000256" key="9">
    <source>
        <dbReference type="RuleBase" id="RU003357"/>
    </source>
</evidence>
<dbReference type="Gene3D" id="2.40.170.20">
    <property type="entry name" value="TonB-dependent receptor, beta-barrel domain"/>
    <property type="match status" value="1"/>
</dbReference>
<proteinExistence type="inferred from homology"/>
<reference evidence="14 15" key="1">
    <citation type="submission" date="2023-10" db="EMBL/GenBank/DDBJ databases">
        <title>Two novel species belonging to the OM43/NOR5 clade.</title>
        <authorList>
            <person name="Park M."/>
        </authorList>
    </citation>
    <scope>NUCLEOTIDE SEQUENCE [LARGE SCALE GENOMIC DNA]</scope>
    <source>
        <strain evidence="14 15">IMCC43200</strain>
    </source>
</reference>
<evidence type="ECO:0000256" key="6">
    <source>
        <dbReference type="ARBA" id="ARBA00023136"/>
    </source>
</evidence>
<dbReference type="SUPFAM" id="SSF56935">
    <property type="entry name" value="Porins"/>
    <property type="match status" value="1"/>
</dbReference>
<dbReference type="InterPro" id="IPR036942">
    <property type="entry name" value="Beta-barrel_TonB_sf"/>
</dbReference>
<keyword evidence="5 9" id="KW-0798">TonB box</keyword>
<dbReference type="InterPro" id="IPR039426">
    <property type="entry name" value="TonB-dep_rcpt-like"/>
</dbReference>
<evidence type="ECO:0000313" key="14">
    <source>
        <dbReference type="EMBL" id="WOJ92242.1"/>
    </source>
</evidence>
<keyword evidence="3 8" id="KW-1134">Transmembrane beta strand</keyword>
<keyword evidence="4 8" id="KW-0812">Transmembrane</keyword>